<dbReference type="InterPro" id="IPR001653">
    <property type="entry name" value="DAP_epimerase_DapF"/>
</dbReference>
<keyword evidence="4" id="KW-0028">Amino-acid biosynthesis</keyword>
<dbReference type="OrthoDB" id="9805408at2"/>
<name>A0A6N6VW43_9BACT</name>
<dbReference type="EC" id="5.1.1.7" evidence="3"/>
<dbReference type="EMBL" id="WFLM01000001">
    <property type="protein sequence ID" value="KAB8040541.1"/>
    <property type="molecule type" value="Genomic_DNA"/>
</dbReference>
<dbReference type="AlphaFoldDB" id="A0A6N6VW43"/>
<evidence type="ECO:0000256" key="4">
    <source>
        <dbReference type="ARBA" id="ARBA00022605"/>
    </source>
</evidence>
<evidence type="ECO:0000256" key="5">
    <source>
        <dbReference type="ARBA" id="ARBA00023154"/>
    </source>
</evidence>
<dbReference type="PANTHER" id="PTHR31689:SF0">
    <property type="entry name" value="DIAMINOPIMELATE EPIMERASE"/>
    <property type="match status" value="1"/>
</dbReference>
<dbReference type="GO" id="GO:0005829">
    <property type="term" value="C:cytosol"/>
    <property type="evidence" value="ECO:0007669"/>
    <property type="project" value="TreeGrafter"/>
</dbReference>
<dbReference type="InterPro" id="IPR018510">
    <property type="entry name" value="DAP_epimerase_AS"/>
</dbReference>
<dbReference type="GO" id="GO:0008837">
    <property type="term" value="F:diaminopimelate epimerase activity"/>
    <property type="evidence" value="ECO:0007669"/>
    <property type="project" value="UniProtKB-EC"/>
</dbReference>
<evidence type="ECO:0000256" key="2">
    <source>
        <dbReference type="ARBA" id="ARBA00010219"/>
    </source>
</evidence>
<reference evidence="9 10" key="1">
    <citation type="submission" date="2019-10" db="EMBL/GenBank/DDBJ databases">
        <title>New species of Slilvanegrellaceae.</title>
        <authorList>
            <person name="Pitt A."/>
            <person name="Hahn M.W."/>
        </authorList>
    </citation>
    <scope>NUCLEOTIDE SEQUENCE [LARGE SCALE GENOMIC DNA]</scope>
    <source>
        <strain evidence="9 10">SP-Ram-0.45-NSY-1</strain>
    </source>
</reference>
<accession>A0A6N6VW43</accession>
<comment type="caution">
    <text evidence="9">The sequence shown here is derived from an EMBL/GenBank/DDBJ whole genome shotgun (WGS) entry which is preliminary data.</text>
</comment>
<comment type="pathway">
    <text evidence="1">Amino-acid biosynthesis; L-lysine biosynthesis via DAP pathway; DL-2,6-diaminopimelate from LL-2,6-diaminopimelate: step 1/1.</text>
</comment>
<evidence type="ECO:0000256" key="7">
    <source>
        <dbReference type="ARBA" id="ARBA00051712"/>
    </source>
</evidence>
<organism evidence="9 10">
    <name type="scientific">Silvanigrella paludirubra</name>
    <dbReference type="NCBI Taxonomy" id="2499159"/>
    <lineage>
        <taxon>Bacteria</taxon>
        <taxon>Pseudomonadati</taxon>
        <taxon>Bdellovibrionota</taxon>
        <taxon>Oligoflexia</taxon>
        <taxon>Silvanigrellales</taxon>
        <taxon>Silvanigrellaceae</taxon>
        <taxon>Silvanigrella</taxon>
    </lineage>
</organism>
<protein>
    <recommendedName>
        <fullName evidence="3">diaminopimelate epimerase</fullName>
        <ecNumber evidence="3">5.1.1.7</ecNumber>
    </recommendedName>
</protein>
<proteinExistence type="inferred from homology"/>
<dbReference type="PROSITE" id="PS01326">
    <property type="entry name" value="DAP_EPIMERASE"/>
    <property type="match status" value="1"/>
</dbReference>
<dbReference type="Pfam" id="PF01678">
    <property type="entry name" value="DAP_epimerase"/>
    <property type="match status" value="1"/>
</dbReference>
<feature type="active site" evidence="8">
    <location>
        <position position="84"/>
    </location>
</feature>
<evidence type="ECO:0000256" key="6">
    <source>
        <dbReference type="ARBA" id="ARBA00023235"/>
    </source>
</evidence>
<dbReference type="PANTHER" id="PTHR31689">
    <property type="entry name" value="DIAMINOPIMELATE EPIMERASE, CHLOROPLASTIC"/>
    <property type="match status" value="1"/>
</dbReference>
<dbReference type="Proteomes" id="UP000437748">
    <property type="component" value="Unassembled WGS sequence"/>
</dbReference>
<keyword evidence="10" id="KW-1185">Reference proteome</keyword>
<evidence type="ECO:0000256" key="8">
    <source>
        <dbReference type="PROSITE-ProRule" id="PRU10125"/>
    </source>
</evidence>
<dbReference type="GO" id="GO:0009089">
    <property type="term" value="P:lysine biosynthetic process via diaminopimelate"/>
    <property type="evidence" value="ECO:0007669"/>
    <property type="project" value="UniProtKB-UniPathway"/>
</dbReference>
<evidence type="ECO:0000313" key="9">
    <source>
        <dbReference type="EMBL" id="KAB8040541.1"/>
    </source>
</evidence>
<keyword evidence="6" id="KW-0413">Isomerase</keyword>
<keyword evidence="5" id="KW-0457">Lysine biosynthesis</keyword>
<dbReference type="Gene3D" id="3.10.310.10">
    <property type="entry name" value="Diaminopimelate Epimerase, Chain A, domain 1"/>
    <property type="match status" value="2"/>
</dbReference>
<comment type="similarity">
    <text evidence="2">Belongs to the diaminopimelate epimerase family.</text>
</comment>
<dbReference type="SUPFAM" id="SSF54506">
    <property type="entry name" value="Diaminopimelate epimerase-like"/>
    <property type="match status" value="2"/>
</dbReference>
<evidence type="ECO:0000256" key="1">
    <source>
        <dbReference type="ARBA" id="ARBA00005196"/>
    </source>
</evidence>
<dbReference type="UniPathway" id="UPA00034">
    <property type="reaction ID" value="UER00025"/>
</dbReference>
<sequence length="330" mass="37186">MHSDFNIEFEKFHGASNDFIFISDSYLKFFSNQNELKKFAEKICDRNQGIGADGVVFYQYPLDQNTTLVNILIINSDGSFAGTCGNALRCLGLKLIQDKKWDGLNSFPIFRLLPAFFTNQLETILSEEEFILQKNSFAVLTKANVHNLNDANVSVAMGKEIEIFQTPIQDHSLANFGNFENITPIFVSLSNPHWVFISSEFLKFNKKMYEEFGHYAQNDLRQKALKNKIPLANIGMLSFHEKNVSHWNLVVYERGAGLTACCGSGGVAARIALEHSLNISTQLNEVFFKMPGGIISISKIITIENYGEQRILSGPSKKVFSGNIPHYLFQ</sequence>
<gene>
    <name evidence="9" type="ORF">GCL60_01085</name>
</gene>
<evidence type="ECO:0000313" key="10">
    <source>
        <dbReference type="Proteomes" id="UP000437748"/>
    </source>
</evidence>
<comment type="catalytic activity">
    <reaction evidence="7">
        <text>(2S,6S)-2,6-diaminopimelate = meso-2,6-diaminopimelate</text>
        <dbReference type="Rhea" id="RHEA:15393"/>
        <dbReference type="ChEBI" id="CHEBI:57609"/>
        <dbReference type="ChEBI" id="CHEBI:57791"/>
        <dbReference type="EC" id="5.1.1.7"/>
    </reaction>
</comment>
<dbReference type="RefSeq" id="WP_153418056.1">
    <property type="nucleotide sequence ID" value="NZ_WFLM01000001.1"/>
</dbReference>
<evidence type="ECO:0000256" key="3">
    <source>
        <dbReference type="ARBA" id="ARBA00013080"/>
    </source>
</evidence>